<dbReference type="PANTHER" id="PTHR13808">
    <property type="entry name" value="CBP/P300-RELATED"/>
    <property type="match status" value="1"/>
</dbReference>
<comment type="caution">
    <text evidence="11">The sequence shown here is derived from an EMBL/GenBank/DDBJ whole genome shotgun (WGS) entry which is preliminary data.</text>
</comment>
<dbReference type="PANTHER" id="PTHR13808:SF1">
    <property type="entry name" value="HISTONE ACETYLTRANSFERASE"/>
    <property type="match status" value="1"/>
</dbReference>
<organism evidence="11 12">
    <name type="scientific">Didymodactylos carnosus</name>
    <dbReference type="NCBI Taxonomy" id="1234261"/>
    <lineage>
        <taxon>Eukaryota</taxon>
        <taxon>Metazoa</taxon>
        <taxon>Spiralia</taxon>
        <taxon>Gnathifera</taxon>
        <taxon>Rotifera</taxon>
        <taxon>Eurotatoria</taxon>
        <taxon>Bdelloidea</taxon>
        <taxon>Philodinida</taxon>
        <taxon>Philodinidae</taxon>
        <taxon>Didymodactylos</taxon>
    </lineage>
</organism>
<keyword evidence="5" id="KW-0156">Chromatin regulator</keyword>
<dbReference type="Gene3D" id="3.30.40.10">
    <property type="entry name" value="Zinc/RING finger domain, C3HC4 (zinc finger)"/>
    <property type="match status" value="1"/>
</dbReference>
<evidence type="ECO:0000256" key="3">
    <source>
        <dbReference type="ARBA" id="ARBA00013184"/>
    </source>
</evidence>
<evidence type="ECO:0000256" key="8">
    <source>
        <dbReference type="ARBA" id="ARBA00023242"/>
    </source>
</evidence>
<dbReference type="OrthoDB" id="10062061at2759"/>
<dbReference type="EC" id="2.3.1.48" evidence="3"/>
<evidence type="ECO:0000313" key="12">
    <source>
        <dbReference type="Proteomes" id="UP000681722"/>
    </source>
</evidence>
<dbReference type="InterPro" id="IPR056484">
    <property type="entry name" value="PHD_P300"/>
</dbReference>
<feature type="non-terminal residue" evidence="11">
    <location>
        <position position="96"/>
    </location>
</feature>
<dbReference type="GO" id="GO:0005667">
    <property type="term" value="C:transcription regulator complex"/>
    <property type="evidence" value="ECO:0007669"/>
    <property type="project" value="TreeGrafter"/>
</dbReference>
<keyword evidence="4" id="KW-0808">Transferase</keyword>
<comment type="subcellular location">
    <subcellularLocation>
        <location evidence="2">Nucleus</location>
    </subcellularLocation>
</comment>
<keyword evidence="6" id="KW-0805">Transcription regulation</keyword>
<evidence type="ECO:0000256" key="9">
    <source>
        <dbReference type="ARBA" id="ARBA00048017"/>
    </source>
</evidence>
<dbReference type="InterPro" id="IPR013178">
    <property type="entry name" value="Histone_AcTrfase_Rtt109/CBP"/>
</dbReference>
<evidence type="ECO:0000256" key="2">
    <source>
        <dbReference type="ARBA" id="ARBA00004123"/>
    </source>
</evidence>
<dbReference type="AlphaFoldDB" id="A0A8S2ZDT4"/>
<dbReference type="GO" id="GO:0004402">
    <property type="term" value="F:histone acetyltransferase activity"/>
    <property type="evidence" value="ECO:0007669"/>
    <property type="project" value="InterPro"/>
</dbReference>
<dbReference type="InterPro" id="IPR011011">
    <property type="entry name" value="Znf_FYVE_PHD"/>
</dbReference>
<evidence type="ECO:0000256" key="1">
    <source>
        <dbReference type="ARBA" id="ARBA00002581"/>
    </source>
</evidence>
<keyword evidence="8" id="KW-0539">Nucleus</keyword>
<comment type="function">
    <text evidence="1">Acetyltransferase enzyme. Acetylates histones, giving a specific tag for transcriptional activation.</text>
</comment>
<dbReference type="GO" id="GO:0003713">
    <property type="term" value="F:transcription coactivator activity"/>
    <property type="evidence" value="ECO:0007669"/>
    <property type="project" value="TreeGrafter"/>
</dbReference>
<accession>A0A8S2ZDT4</accession>
<keyword evidence="7" id="KW-0804">Transcription</keyword>
<evidence type="ECO:0000259" key="10">
    <source>
        <dbReference type="Pfam" id="PF23570"/>
    </source>
</evidence>
<reference evidence="11" key="1">
    <citation type="submission" date="2021-02" db="EMBL/GenBank/DDBJ databases">
        <authorList>
            <person name="Nowell W R."/>
        </authorList>
    </citation>
    <scope>NUCLEOTIDE SEQUENCE</scope>
</reference>
<dbReference type="InterPro" id="IPR013083">
    <property type="entry name" value="Znf_RING/FYVE/PHD"/>
</dbReference>
<dbReference type="EMBL" id="CAJOBC010131952">
    <property type="protein sequence ID" value="CAF4615972.1"/>
    <property type="molecule type" value="Genomic_DNA"/>
</dbReference>
<dbReference type="GO" id="GO:0045944">
    <property type="term" value="P:positive regulation of transcription by RNA polymerase II"/>
    <property type="evidence" value="ECO:0007669"/>
    <property type="project" value="TreeGrafter"/>
</dbReference>
<evidence type="ECO:0000256" key="7">
    <source>
        <dbReference type="ARBA" id="ARBA00023163"/>
    </source>
</evidence>
<feature type="domain" description="Histone acetyltransferase p300/CREBBP PHD" evidence="10">
    <location>
        <begin position="31"/>
        <end position="66"/>
    </location>
</feature>
<proteinExistence type="predicted"/>
<dbReference type="SUPFAM" id="SSF57903">
    <property type="entry name" value="FYVE/PHD zinc finger"/>
    <property type="match status" value="1"/>
</dbReference>
<dbReference type="Proteomes" id="UP000681722">
    <property type="component" value="Unassembled WGS sequence"/>
</dbReference>
<dbReference type="GO" id="GO:0000123">
    <property type="term" value="C:histone acetyltransferase complex"/>
    <property type="evidence" value="ECO:0007669"/>
    <property type="project" value="TreeGrafter"/>
</dbReference>
<evidence type="ECO:0000313" key="11">
    <source>
        <dbReference type="EMBL" id="CAF4615972.1"/>
    </source>
</evidence>
<feature type="non-terminal residue" evidence="11">
    <location>
        <position position="1"/>
    </location>
</feature>
<evidence type="ECO:0000256" key="4">
    <source>
        <dbReference type="ARBA" id="ARBA00022679"/>
    </source>
</evidence>
<dbReference type="Pfam" id="PF23570">
    <property type="entry name" value="PHD_P300"/>
    <property type="match status" value="1"/>
</dbReference>
<comment type="catalytic activity">
    <reaction evidence="9">
        <text>L-lysyl-[protein] + acetyl-CoA = N(6)-acetyl-L-lysyl-[protein] + CoA + H(+)</text>
        <dbReference type="Rhea" id="RHEA:45948"/>
        <dbReference type="Rhea" id="RHEA-COMP:9752"/>
        <dbReference type="Rhea" id="RHEA-COMP:10731"/>
        <dbReference type="ChEBI" id="CHEBI:15378"/>
        <dbReference type="ChEBI" id="CHEBI:29969"/>
        <dbReference type="ChEBI" id="CHEBI:57287"/>
        <dbReference type="ChEBI" id="CHEBI:57288"/>
        <dbReference type="ChEBI" id="CHEBI:61930"/>
        <dbReference type="EC" id="2.3.1.48"/>
    </reaction>
</comment>
<dbReference type="GO" id="GO:0005634">
    <property type="term" value="C:nucleus"/>
    <property type="evidence" value="ECO:0007669"/>
    <property type="project" value="UniProtKB-SubCell"/>
</dbReference>
<dbReference type="CDD" id="cd15557">
    <property type="entry name" value="PHD_CBP_p300"/>
    <property type="match status" value="1"/>
</dbReference>
<name>A0A8S2ZDT4_9BILA</name>
<evidence type="ECO:0000256" key="5">
    <source>
        <dbReference type="ARBA" id="ARBA00022853"/>
    </source>
</evidence>
<evidence type="ECO:0000256" key="6">
    <source>
        <dbReference type="ARBA" id="ARBA00023015"/>
    </source>
</evidence>
<gene>
    <name evidence="11" type="ORF">SRO942_LOCUS49368</name>
</gene>
<sequence length="96" mass="11274">ESMFVGDDPTQNLVEIPKILFLSAKNDIWEPELMVECIICARRWHQVCALHLDHTWPEGFICNTCLLEYNIKRKENRYIASKLKLTDLASKLEQRV</sequence>
<protein>
    <recommendedName>
        <fullName evidence="3">histone acetyltransferase</fullName>
        <ecNumber evidence="3">2.3.1.48</ecNumber>
    </recommendedName>
</protein>
<dbReference type="GO" id="GO:0031490">
    <property type="term" value="F:chromatin DNA binding"/>
    <property type="evidence" value="ECO:0007669"/>
    <property type="project" value="TreeGrafter"/>
</dbReference>